<feature type="coiled-coil region" evidence="1">
    <location>
        <begin position="179"/>
        <end position="218"/>
    </location>
</feature>
<dbReference type="Proteomes" id="UP001215598">
    <property type="component" value="Unassembled WGS sequence"/>
</dbReference>
<keyword evidence="1" id="KW-0175">Coiled coil</keyword>
<evidence type="ECO:0000256" key="1">
    <source>
        <dbReference type="SAM" id="Coils"/>
    </source>
</evidence>
<organism evidence="3 4">
    <name type="scientific">Mycena metata</name>
    <dbReference type="NCBI Taxonomy" id="1033252"/>
    <lineage>
        <taxon>Eukaryota</taxon>
        <taxon>Fungi</taxon>
        <taxon>Dikarya</taxon>
        <taxon>Basidiomycota</taxon>
        <taxon>Agaricomycotina</taxon>
        <taxon>Agaricomycetes</taxon>
        <taxon>Agaricomycetidae</taxon>
        <taxon>Agaricales</taxon>
        <taxon>Marasmiineae</taxon>
        <taxon>Mycenaceae</taxon>
        <taxon>Mycena</taxon>
    </lineage>
</organism>
<reference evidence="3" key="1">
    <citation type="submission" date="2023-03" db="EMBL/GenBank/DDBJ databases">
        <title>Massive genome expansion in bonnet fungi (Mycena s.s.) driven by repeated elements and novel gene families across ecological guilds.</title>
        <authorList>
            <consortium name="Lawrence Berkeley National Laboratory"/>
            <person name="Harder C.B."/>
            <person name="Miyauchi S."/>
            <person name="Viragh M."/>
            <person name="Kuo A."/>
            <person name="Thoen E."/>
            <person name="Andreopoulos B."/>
            <person name="Lu D."/>
            <person name="Skrede I."/>
            <person name="Drula E."/>
            <person name="Henrissat B."/>
            <person name="Morin E."/>
            <person name="Kohler A."/>
            <person name="Barry K."/>
            <person name="LaButti K."/>
            <person name="Morin E."/>
            <person name="Salamov A."/>
            <person name="Lipzen A."/>
            <person name="Mereny Z."/>
            <person name="Hegedus B."/>
            <person name="Baldrian P."/>
            <person name="Stursova M."/>
            <person name="Weitz H."/>
            <person name="Taylor A."/>
            <person name="Grigoriev I.V."/>
            <person name="Nagy L.G."/>
            <person name="Martin F."/>
            <person name="Kauserud H."/>
        </authorList>
    </citation>
    <scope>NUCLEOTIDE SEQUENCE</scope>
    <source>
        <strain evidence="3">CBHHK182m</strain>
    </source>
</reference>
<keyword evidence="4" id="KW-1185">Reference proteome</keyword>
<feature type="region of interest" description="Disordered" evidence="2">
    <location>
        <begin position="84"/>
        <end position="135"/>
    </location>
</feature>
<feature type="compositionally biased region" description="Basic and acidic residues" evidence="2">
    <location>
        <begin position="19"/>
        <end position="33"/>
    </location>
</feature>
<protein>
    <submittedName>
        <fullName evidence="3">Uncharacterized protein</fullName>
    </submittedName>
</protein>
<evidence type="ECO:0000256" key="2">
    <source>
        <dbReference type="SAM" id="MobiDB-lite"/>
    </source>
</evidence>
<proteinExistence type="predicted"/>
<dbReference type="AlphaFoldDB" id="A0AAD7NVW4"/>
<feature type="region of interest" description="Disordered" evidence="2">
    <location>
        <begin position="19"/>
        <end position="67"/>
    </location>
</feature>
<dbReference type="EMBL" id="JARKIB010000008">
    <property type="protein sequence ID" value="KAJ7777270.1"/>
    <property type="molecule type" value="Genomic_DNA"/>
</dbReference>
<name>A0AAD7NVW4_9AGAR</name>
<gene>
    <name evidence="3" type="ORF">B0H16DRAFT_1504895</name>
</gene>
<accession>A0AAD7NVW4</accession>
<evidence type="ECO:0000313" key="4">
    <source>
        <dbReference type="Proteomes" id="UP001215598"/>
    </source>
</evidence>
<evidence type="ECO:0000313" key="3">
    <source>
        <dbReference type="EMBL" id="KAJ7777270.1"/>
    </source>
</evidence>
<sequence length="241" mass="27524">MTDRLPKLETYLARCEARGERAVTRTGEERERVGFGISAGRPKTLQSKRSEPTLRRQASRMSTSERGSMIATSLRFDGVEANELNKRSEASLSRKTSRTLKERTTPASVKSHSVTEERLGPGGGEVSPTKRAESRLGRRVEGPIFVDTTKSKLTVRVAGNDFQLISKSGRPEIDIRRENEHLALEREKLALDAERLELDRAQLVLDRKRLELDRERLRVTHCMNQLNHTYSHDNVLFRREF</sequence>
<comment type="caution">
    <text evidence="3">The sequence shown here is derived from an EMBL/GenBank/DDBJ whole genome shotgun (WGS) entry which is preliminary data.</text>
</comment>